<dbReference type="RefSeq" id="WP_145197462.1">
    <property type="nucleotide sequence ID" value="NZ_CP036267.1"/>
</dbReference>
<keyword evidence="3" id="KW-1185">Reference proteome</keyword>
<feature type="region of interest" description="Disordered" evidence="1">
    <location>
        <begin position="549"/>
        <end position="568"/>
    </location>
</feature>
<dbReference type="Proteomes" id="UP000315724">
    <property type="component" value="Chromosome"/>
</dbReference>
<reference evidence="2 3" key="1">
    <citation type="submission" date="2019-02" db="EMBL/GenBank/DDBJ databases">
        <title>Deep-cultivation of Planctomycetes and their phenomic and genomic characterization uncovers novel biology.</title>
        <authorList>
            <person name="Wiegand S."/>
            <person name="Jogler M."/>
            <person name="Boedeker C."/>
            <person name="Pinto D."/>
            <person name="Vollmers J."/>
            <person name="Rivas-Marin E."/>
            <person name="Kohn T."/>
            <person name="Peeters S.H."/>
            <person name="Heuer A."/>
            <person name="Rast P."/>
            <person name="Oberbeckmann S."/>
            <person name="Bunk B."/>
            <person name="Jeske O."/>
            <person name="Meyerdierks A."/>
            <person name="Storesund J.E."/>
            <person name="Kallscheuer N."/>
            <person name="Luecker S."/>
            <person name="Lage O.M."/>
            <person name="Pohl T."/>
            <person name="Merkel B.J."/>
            <person name="Hornburger P."/>
            <person name="Mueller R.-W."/>
            <person name="Bruemmer F."/>
            <person name="Labrenz M."/>
            <person name="Spormann A.M."/>
            <person name="Op den Camp H."/>
            <person name="Overmann J."/>
            <person name="Amann R."/>
            <person name="Jetten M.S.M."/>
            <person name="Mascher T."/>
            <person name="Medema M.H."/>
            <person name="Devos D.P."/>
            <person name="Kaster A.-K."/>
            <person name="Ovreas L."/>
            <person name="Rohde M."/>
            <person name="Galperin M.Y."/>
            <person name="Jogler C."/>
        </authorList>
    </citation>
    <scope>NUCLEOTIDE SEQUENCE [LARGE SCALE GENOMIC DNA]</scope>
    <source>
        <strain evidence="2 3">Mal48</strain>
    </source>
</reference>
<proteinExistence type="predicted"/>
<evidence type="ECO:0000313" key="2">
    <source>
        <dbReference type="EMBL" id="QDT32299.1"/>
    </source>
</evidence>
<dbReference type="EMBL" id="CP036267">
    <property type="protein sequence ID" value="QDT32299.1"/>
    <property type="molecule type" value="Genomic_DNA"/>
</dbReference>
<evidence type="ECO:0000256" key="1">
    <source>
        <dbReference type="SAM" id="MobiDB-lite"/>
    </source>
</evidence>
<organism evidence="2 3">
    <name type="scientific">Thalassoglobus polymorphus</name>
    <dbReference type="NCBI Taxonomy" id="2527994"/>
    <lineage>
        <taxon>Bacteria</taxon>
        <taxon>Pseudomonadati</taxon>
        <taxon>Planctomycetota</taxon>
        <taxon>Planctomycetia</taxon>
        <taxon>Planctomycetales</taxon>
        <taxon>Planctomycetaceae</taxon>
        <taxon>Thalassoglobus</taxon>
    </lineage>
</organism>
<dbReference type="GO" id="GO:0051607">
    <property type="term" value="P:defense response to virus"/>
    <property type="evidence" value="ECO:0007669"/>
    <property type="project" value="InterPro"/>
</dbReference>
<dbReference type="InterPro" id="IPR027811">
    <property type="entry name" value="CRISPR-assoc_Csx13_C"/>
</dbReference>
<dbReference type="KEGG" id="tpol:Mal48_15420"/>
<dbReference type="OrthoDB" id="226605at2"/>
<dbReference type="NCBIfam" id="TIGR03485">
    <property type="entry name" value="cas_csx13_N"/>
    <property type="match status" value="1"/>
</dbReference>
<name>A0A517QKX9_9PLAN</name>
<dbReference type="NCBIfam" id="TIGR03486">
    <property type="entry name" value="cas_csx13_C"/>
    <property type="match status" value="1"/>
</dbReference>
<dbReference type="AlphaFoldDB" id="A0A517QKX9"/>
<feature type="region of interest" description="Disordered" evidence="1">
    <location>
        <begin position="344"/>
        <end position="366"/>
    </location>
</feature>
<dbReference type="InterPro" id="IPR019989">
    <property type="entry name" value="CRISPR-assoc_Csx13_N"/>
</dbReference>
<feature type="compositionally biased region" description="Low complexity" evidence="1">
    <location>
        <begin position="556"/>
        <end position="568"/>
    </location>
</feature>
<evidence type="ECO:0000313" key="3">
    <source>
        <dbReference type="Proteomes" id="UP000315724"/>
    </source>
</evidence>
<accession>A0A517QKX9</accession>
<gene>
    <name evidence="2" type="primary">devT</name>
    <name evidence="2" type="ORF">Mal48_15420</name>
</gene>
<sequence length="568" mass="65448">MAKKKIKKEPEHRLKNGLTWNLHDPGMGMLERAGLAALYMSLRAAEELGVSKDLEPLFWNDDDLTPESVTIRTQTTDAEALQKLFEWAWQARDGVLYLPAIHRTLKDRDNLHLRVDHHNGILNTFLQHKTSRLGSGQKTQVVHTIVMLDEDQSIEISYQNLCFVKAHEDAKEIVDANGCLKAKARLSSWVNPGSANRYPTDASSWKLKPCRGLSTIAVLWMLTPISCVFNRFHKERTAWSIIIPDVRDLEEFEQGRLSPFVSSDLRQSEVASLSDAGLRFLSTYATQTTRNELESGCRVIAMGKVGYYQSQSIRKGVVDVPANARTIRRYRILTKHLGNSWIRRSHEETKSSKKKKSDDEPQASGFLSVPTVRGRITDNLIKSHPWYVDLTVPPQWDRGALDRQRKRQPGKSVERLWFNNLQRYQRKALMELIREDDMWDDPSDREFIEAFWETLAALYYREKEAVDRGGSRSWSDRIEDLNEDIRREITRAKTGSLLRQTLTELFSRPVKKFRSAHVRNNPGLIWKLIDRDWKRGRDLALLALASYQSKEKRETSQSTETQTATSNS</sequence>
<protein>
    <submittedName>
        <fullName evidence="2">CRISPR-associated protein Cas8a1/Csx13</fullName>
    </submittedName>
</protein>
<feature type="compositionally biased region" description="Basic and acidic residues" evidence="1">
    <location>
        <begin position="344"/>
        <end position="359"/>
    </location>
</feature>